<feature type="compositionally biased region" description="Polar residues" evidence="1">
    <location>
        <begin position="90"/>
        <end position="101"/>
    </location>
</feature>
<keyword evidence="3" id="KW-1185">Reference proteome</keyword>
<organism evidence="2 3">
    <name type="scientific">Plakobranchus ocellatus</name>
    <dbReference type="NCBI Taxonomy" id="259542"/>
    <lineage>
        <taxon>Eukaryota</taxon>
        <taxon>Metazoa</taxon>
        <taxon>Spiralia</taxon>
        <taxon>Lophotrochozoa</taxon>
        <taxon>Mollusca</taxon>
        <taxon>Gastropoda</taxon>
        <taxon>Heterobranchia</taxon>
        <taxon>Euthyneura</taxon>
        <taxon>Panpulmonata</taxon>
        <taxon>Sacoglossa</taxon>
        <taxon>Placobranchoidea</taxon>
        <taxon>Plakobranchidae</taxon>
        <taxon>Plakobranchus</taxon>
    </lineage>
</organism>
<evidence type="ECO:0000313" key="2">
    <source>
        <dbReference type="EMBL" id="GFN83912.1"/>
    </source>
</evidence>
<name>A0AAV3YMX7_9GAST</name>
<sequence length="125" mass="13648">MVAPSGRQQRSYRSLGCRRKTSKLLIMYVSTTTATTPLRKAPSSETSSVAVTTETVVMFSPPATTTKTLALSPSQSPISSEETPEVSGHQWLQTLSATTKSSPEKDSSTLTWFVTWFSRMGHTCK</sequence>
<proteinExistence type="predicted"/>
<comment type="caution">
    <text evidence="2">The sequence shown here is derived from an EMBL/GenBank/DDBJ whole genome shotgun (WGS) entry which is preliminary data.</text>
</comment>
<accession>A0AAV3YMX7</accession>
<gene>
    <name evidence="2" type="ORF">PoB_001041800</name>
</gene>
<feature type="compositionally biased region" description="Polar residues" evidence="1">
    <location>
        <begin position="67"/>
        <end position="81"/>
    </location>
</feature>
<dbReference type="Proteomes" id="UP000735302">
    <property type="component" value="Unassembled WGS sequence"/>
</dbReference>
<protein>
    <submittedName>
        <fullName evidence="2">Uncharacterized protein</fullName>
    </submittedName>
</protein>
<reference evidence="2 3" key="1">
    <citation type="journal article" date="2021" name="Elife">
        <title>Chloroplast acquisition without the gene transfer in kleptoplastic sea slugs, Plakobranchus ocellatus.</title>
        <authorList>
            <person name="Maeda T."/>
            <person name="Takahashi S."/>
            <person name="Yoshida T."/>
            <person name="Shimamura S."/>
            <person name="Takaki Y."/>
            <person name="Nagai Y."/>
            <person name="Toyoda A."/>
            <person name="Suzuki Y."/>
            <person name="Arimoto A."/>
            <person name="Ishii H."/>
            <person name="Satoh N."/>
            <person name="Nishiyama T."/>
            <person name="Hasebe M."/>
            <person name="Maruyama T."/>
            <person name="Minagawa J."/>
            <person name="Obokata J."/>
            <person name="Shigenobu S."/>
        </authorList>
    </citation>
    <scope>NUCLEOTIDE SEQUENCE [LARGE SCALE GENOMIC DNA]</scope>
</reference>
<evidence type="ECO:0000313" key="3">
    <source>
        <dbReference type="Proteomes" id="UP000735302"/>
    </source>
</evidence>
<feature type="region of interest" description="Disordered" evidence="1">
    <location>
        <begin position="67"/>
        <end position="106"/>
    </location>
</feature>
<evidence type="ECO:0000256" key="1">
    <source>
        <dbReference type="SAM" id="MobiDB-lite"/>
    </source>
</evidence>
<dbReference type="EMBL" id="BLXT01001270">
    <property type="protein sequence ID" value="GFN83912.1"/>
    <property type="molecule type" value="Genomic_DNA"/>
</dbReference>
<dbReference type="AlphaFoldDB" id="A0AAV3YMX7"/>